<comment type="subcellular location">
    <subcellularLocation>
        <location evidence="1">Cytoplasm</location>
    </subcellularLocation>
</comment>
<dbReference type="PANTHER" id="PTHR11579:SF0">
    <property type="entry name" value="PROTEIN-L-ISOASPARTATE(D-ASPARTATE) O-METHYLTRANSFERASE"/>
    <property type="match status" value="1"/>
</dbReference>
<dbReference type="EMBL" id="REGA01000006">
    <property type="protein sequence ID" value="RQG95166.1"/>
    <property type="molecule type" value="Genomic_DNA"/>
</dbReference>
<protein>
    <recommendedName>
        <fullName evidence="3">protein-L-isoaspartate(D-aspartate) O-methyltransferase</fullName>
        <ecNumber evidence="3">2.1.1.77</ecNumber>
    </recommendedName>
</protein>
<dbReference type="SUPFAM" id="SSF53335">
    <property type="entry name" value="S-adenosyl-L-methionine-dependent methyltransferases"/>
    <property type="match status" value="1"/>
</dbReference>
<dbReference type="AlphaFoldDB" id="A0A3N6MLE5"/>
<dbReference type="RefSeq" id="WP_124195385.1">
    <property type="nucleotide sequence ID" value="NZ_REGA01000006.1"/>
</dbReference>
<dbReference type="InterPro" id="IPR000682">
    <property type="entry name" value="PCMT"/>
</dbReference>
<dbReference type="Gene3D" id="3.40.50.150">
    <property type="entry name" value="Vaccinia Virus protein VP39"/>
    <property type="match status" value="1"/>
</dbReference>
<reference evidence="11 12" key="1">
    <citation type="submission" date="2018-10" db="EMBL/GenBank/DDBJ databases">
        <title>Natrarchaeobius chitinivorans gen. nov., sp. nov., and Natrarchaeobius haloalkaliphilus sp. nov., alkaliphilic, chitin-utilizing haloarchaea from hypersaline alkaline lakes.</title>
        <authorList>
            <person name="Sorokin D.Y."/>
            <person name="Elcheninov A.G."/>
            <person name="Kostrikina N.A."/>
            <person name="Bale N.J."/>
            <person name="Sinninghe Damste J.S."/>
            <person name="Khijniak T.V."/>
            <person name="Kublanov I.V."/>
            <person name="Toshchakov S.V."/>
        </authorList>
    </citation>
    <scope>NUCLEOTIDE SEQUENCE [LARGE SCALE GENOMIC DNA]</scope>
    <source>
        <strain evidence="11 12">AArcht4T</strain>
    </source>
</reference>
<evidence type="ECO:0000313" key="12">
    <source>
        <dbReference type="Proteomes" id="UP000282323"/>
    </source>
</evidence>
<dbReference type="GO" id="GO:0005737">
    <property type="term" value="C:cytoplasm"/>
    <property type="evidence" value="ECO:0007669"/>
    <property type="project" value="UniProtKB-SubCell"/>
</dbReference>
<feature type="region of interest" description="Disordered" evidence="10">
    <location>
        <begin position="215"/>
        <end position="234"/>
    </location>
</feature>
<dbReference type="OrthoDB" id="194891at2157"/>
<proteinExistence type="inferred from homology"/>
<organism evidence="11 12">
    <name type="scientific">Natrarchaeobius chitinivorans</name>
    <dbReference type="NCBI Taxonomy" id="1679083"/>
    <lineage>
        <taxon>Archaea</taxon>
        <taxon>Methanobacteriati</taxon>
        <taxon>Methanobacteriota</taxon>
        <taxon>Stenosarchaea group</taxon>
        <taxon>Halobacteria</taxon>
        <taxon>Halobacteriales</taxon>
        <taxon>Natrialbaceae</taxon>
        <taxon>Natrarchaeobius</taxon>
    </lineage>
</organism>
<evidence type="ECO:0000256" key="6">
    <source>
        <dbReference type="ARBA" id="ARBA00022679"/>
    </source>
</evidence>
<evidence type="ECO:0000256" key="4">
    <source>
        <dbReference type="ARBA" id="ARBA00022490"/>
    </source>
</evidence>
<dbReference type="Proteomes" id="UP000282323">
    <property type="component" value="Unassembled WGS sequence"/>
</dbReference>
<keyword evidence="7" id="KW-0949">S-adenosyl-L-methionine</keyword>
<dbReference type="InterPro" id="IPR029063">
    <property type="entry name" value="SAM-dependent_MTases_sf"/>
</dbReference>
<feature type="compositionally biased region" description="Basic and acidic residues" evidence="10">
    <location>
        <begin position="215"/>
        <end position="226"/>
    </location>
</feature>
<dbReference type="PANTHER" id="PTHR11579">
    <property type="entry name" value="PROTEIN-L-ISOASPARTATE O-METHYLTRANSFERASE"/>
    <property type="match status" value="1"/>
</dbReference>
<evidence type="ECO:0000313" key="11">
    <source>
        <dbReference type="EMBL" id="RQG95166.1"/>
    </source>
</evidence>
<gene>
    <name evidence="11" type="ORF">EA473_09470</name>
</gene>
<comment type="function">
    <text evidence="8">Catalyzes the methyl esterification of L-isoaspartyl residues in peptides and proteins that result from spontaneous decomposition of normal L-aspartyl and L-asparaginyl residues. It plays a role in the repair and/or degradation of damaged proteins.</text>
</comment>
<sequence length="248" mass="27083">MDPAVLRADMVDGLESPPRDVLSDDAVATAMCTVPRHEFVGDERTAYADRDHDVLGTRALAPSTVARLFQPLELGDGDDVLIVGAGVGYTAALAAELAGECNVHAVDIARPLVFEARENLAEAGYEGVLVDCRNGADGLPEYAPFDRILLEAAAVSPPSALLEQLNDGGKLVYPRGAKRQYLESVSTDGKRDRFGAVSFDPVLVDGEQPGAVERNRMAREDREHARRNAQSRRGWEREWIEWETSLKR</sequence>
<dbReference type="GO" id="GO:0004719">
    <property type="term" value="F:protein-L-isoaspartate (D-aspartate) O-methyltransferase activity"/>
    <property type="evidence" value="ECO:0007669"/>
    <property type="project" value="UniProtKB-EC"/>
</dbReference>
<dbReference type="Pfam" id="PF01135">
    <property type="entry name" value="PCMT"/>
    <property type="match status" value="1"/>
</dbReference>
<evidence type="ECO:0000256" key="10">
    <source>
        <dbReference type="SAM" id="MobiDB-lite"/>
    </source>
</evidence>
<comment type="catalytic activity">
    <reaction evidence="9">
        <text>[protein]-L-isoaspartate + S-adenosyl-L-methionine = [protein]-L-isoaspartate alpha-methyl ester + S-adenosyl-L-homocysteine</text>
        <dbReference type="Rhea" id="RHEA:12705"/>
        <dbReference type="Rhea" id="RHEA-COMP:12143"/>
        <dbReference type="Rhea" id="RHEA-COMP:12144"/>
        <dbReference type="ChEBI" id="CHEBI:57856"/>
        <dbReference type="ChEBI" id="CHEBI:59789"/>
        <dbReference type="ChEBI" id="CHEBI:90596"/>
        <dbReference type="ChEBI" id="CHEBI:90598"/>
        <dbReference type="EC" id="2.1.1.77"/>
    </reaction>
</comment>
<dbReference type="EC" id="2.1.1.77" evidence="3"/>
<accession>A0A3N6MLE5</accession>
<evidence type="ECO:0000256" key="8">
    <source>
        <dbReference type="ARBA" id="ARBA00025330"/>
    </source>
</evidence>
<keyword evidence="12" id="KW-1185">Reference proteome</keyword>
<evidence type="ECO:0000256" key="2">
    <source>
        <dbReference type="ARBA" id="ARBA00005369"/>
    </source>
</evidence>
<dbReference type="GO" id="GO:0032259">
    <property type="term" value="P:methylation"/>
    <property type="evidence" value="ECO:0007669"/>
    <property type="project" value="UniProtKB-KW"/>
</dbReference>
<keyword evidence="4" id="KW-0963">Cytoplasm</keyword>
<keyword evidence="6 11" id="KW-0808">Transferase</keyword>
<evidence type="ECO:0000256" key="5">
    <source>
        <dbReference type="ARBA" id="ARBA00022603"/>
    </source>
</evidence>
<evidence type="ECO:0000256" key="1">
    <source>
        <dbReference type="ARBA" id="ARBA00004496"/>
    </source>
</evidence>
<keyword evidence="5 11" id="KW-0489">Methyltransferase</keyword>
<comment type="similarity">
    <text evidence="2">Belongs to the methyltransferase superfamily. L-isoaspartyl/D-aspartyl protein methyltransferase family.</text>
</comment>
<evidence type="ECO:0000256" key="9">
    <source>
        <dbReference type="ARBA" id="ARBA00029295"/>
    </source>
</evidence>
<name>A0A3N6MLE5_NATCH</name>
<comment type="caution">
    <text evidence="11">The sequence shown here is derived from an EMBL/GenBank/DDBJ whole genome shotgun (WGS) entry which is preliminary data.</text>
</comment>
<evidence type="ECO:0000256" key="3">
    <source>
        <dbReference type="ARBA" id="ARBA00011890"/>
    </source>
</evidence>
<evidence type="ECO:0000256" key="7">
    <source>
        <dbReference type="ARBA" id="ARBA00022691"/>
    </source>
</evidence>